<evidence type="ECO:0000313" key="1">
    <source>
        <dbReference type="EMBL" id="OBY67139.1"/>
    </source>
</evidence>
<dbReference type="EMBL" id="LSFL01000007">
    <property type="protein sequence ID" value="OBY67139.1"/>
    <property type="molecule type" value="Genomic_DNA"/>
</dbReference>
<accession>A0A1B8U5I9</accession>
<dbReference type="PROSITE" id="PS51257">
    <property type="entry name" value="PROKAR_LIPOPROTEIN"/>
    <property type="match status" value="1"/>
</dbReference>
<dbReference type="OrthoDB" id="973569at2"/>
<protein>
    <submittedName>
        <fullName evidence="1">Uncharacterized protein</fullName>
    </submittedName>
</protein>
<comment type="caution">
    <text evidence="1">The sequence shown here is derived from an EMBL/GenBank/DDBJ whole genome shotgun (WGS) entry which is preliminary data.</text>
</comment>
<dbReference type="STRING" id="996801.BW723_10070"/>
<dbReference type="KEGG" id="prn:BW723_10070"/>
<sequence>MKTRKLLIRAIAFIAVAITIIMSCKGLDEITDDFDIIIKNSIFKQQVIVEVFDPVDQLNLEGDNVLQVEIMGKDADKIVTDAGNNVSTAKVVGGTIALAVNPNKNVSNETVEFMVKITGNNYLTTTIPVVLSPTDSIASISANVVNKLNTAPGIDYIKATKTLANNTLTEDFTFETTGTKAGTNTEITIKSGTVFKDIDGNDISGSEIESELVHFNSSDSESLASFPGGFMPTEITDENGDSVNDAYFITAGFASIDMVIGNKEVKNFSQPIIIKMQIDSNFINPDTGVTIKAGDIIPIWSYSKDNGEWDYHTDGVVKADNGNLIVEYTTTHLSWYNLDYKGTRCTNYYQGVAKINIAMTGVSNSNGYTLFSDFFYENGNQPISPYSGKVFSWYDGQTFDMNNAPANRKIQMIVYSGSSRYDKGEILFRSEAFNLCTVGSVNIDVSSIVAKLPPLPVNVTVDYKGECNGKILAPTIPLYMKTKSYYGYTYWKYMGYVYNGRITLRNINLNQDYEFRTYFNGQYFYQTIAFDKTEYINDSYQIPTDLCSSLF</sequence>
<proteinExistence type="predicted"/>
<gene>
    <name evidence="1" type="ORF">LPB301_03760</name>
</gene>
<keyword evidence="2" id="KW-1185">Reference proteome</keyword>
<reference evidence="2" key="1">
    <citation type="submission" date="2016-02" db="EMBL/GenBank/DDBJ databases">
        <title>Paenibacillus sp. LPB0068, isolated from Crassostrea gigas.</title>
        <authorList>
            <person name="Shin S.-K."/>
            <person name="Yi H."/>
        </authorList>
    </citation>
    <scope>NUCLEOTIDE SEQUENCE [LARGE SCALE GENOMIC DNA]</scope>
    <source>
        <strain evidence="2">KCTC 23969</strain>
    </source>
</reference>
<name>A0A1B8U5I9_9FLAO</name>
<dbReference type="AlphaFoldDB" id="A0A1B8U5I9"/>
<evidence type="ECO:0000313" key="2">
    <source>
        <dbReference type="Proteomes" id="UP000092612"/>
    </source>
</evidence>
<dbReference type="Proteomes" id="UP000092612">
    <property type="component" value="Unassembled WGS sequence"/>
</dbReference>
<dbReference type="RefSeq" id="WP_068357723.1">
    <property type="nucleotide sequence ID" value="NZ_CP019337.1"/>
</dbReference>
<organism evidence="1 2">
    <name type="scientific">Polaribacter reichenbachii</name>
    <dbReference type="NCBI Taxonomy" id="996801"/>
    <lineage>
        <taxon>Bacteria</taxon>
        <taxon>Pseudomonadati</taxon>
        <taxon>Bacteroidota</taxon>
        <taxon>Flavobacteriia</taxon>
        <taxon>Flavobacteriales</taxon>
        <taxon>Flavobacteriaceae</taxon>
    </lineage>
</organism>